<accession>A0A1A6G1T6</accession>
<protein>
    <submittedName>
        <fullName evidence="1">Uncharacterized protein</fullName>
    </submittedName>
</protein>
<evidence type="ECO:0000313" key="1">
    <source>
        <dbReference type="EMBL" id="OBS59352.1"/>
    </source>
</evidence>
<proteinExistence type="predicted"/>
<keyword evidence="2" id="KW-1185">Reference proteome</keyword>
<sequence length="68" mass="7296">MAVNSNLRGNAFNLLPTGVAQRDLGYSFLVDIHISDLNAVSSLDREAVAGTHIGQVILSICTKLQNKD</sequence>
<dbReference type="Proteomes" id="UP000092124">
    <property type="component" value="Unassembled WGS sequence"/>
</dbReference>
<dbReference type="AlphaFoldDB" id="A0A1A6G1T6"/>
<dbReference type="EMBL" id="LZPO01108162">
    <property type="protein sequence ID" value="OBS59352.1"/>
    <property type="molecule type" value="Genomic_DNA"/>
</dbReference>
<organism evidence="1 2">
    <name type="scientific">Neotoma lepida</name>
    <name type="common">Desert woodrat</name>
    <dbReference type="NCBI Taxonomy" id="56216"/>
    <lineage>
        <taxon>Eukaryota</taxon>
        <taxon>Metazoa</taxon>
        <taxon>Chordata</taxon>
        <taxon>Craniata</taxon>
        <taxon>Vertebrata</taxon>
        <taxon>Euteleostomi</taxon>
        <taxon>Mammalia</taxon>
        <taxon>Eutheria</taxon>
        <taxon>Euarchontoglires</taxon>
        <taxon>Glires</taxon>
        <taxon>Rodentia</taxon>
        <taxon>Myomorpha</taxon>
        <taxon>Muroidea</taxon>
        <taxon>Cricetidae</taxon>
        <taxon>Neotominae</taxon>
        <taxon>Neotoma</taxon>
    </lineage>
</organism>
<evidence type="ECO:0000313" key="2">
    <source>
        <dbReference type="Proteomes" id="UP000092124"/>
    </source>
</evidence>
<comment type="caution">
    <text evidence="1">The sequence shown here is derived from an EMBL/GenBank/DDBJ whole genome shotgun (WGS) entry which is preliminary data.</text>
</comment>
<name>A0A1A6G1T6_NEOLE</name>
<gene>
    <name evidence="1" type="ORF">A6R68_09523</name>
</gene>
<reference evidence="1 2" key="1">
    <citation type="submission" date="2016-06" db="EMBL/GenBank/DDBJ databases">
        <title>The Draft Genome Sequence and Annotation of the Desert Woodrat Neotoma lepida.</title>
        <authorList>
            <person name="Campbell M."/>
            <person name="Oakeson K.F."/>
            <person name="Yandell M."/>
            <person name="Halpert J.R."/>
            <person name="Dearing D."/>
        </authorList>
    </citation>
    <scope>NUCLEOTIDE SEQUENCE [LARGE SCALE GENOMIC DNA]</scope>
    <source>
        <strain evidence="1">417</strain>
        <tissue evidence="1">Liver</tissue>
    </source>
</reference>